<keyword evidence="5" id="KW-1185">Reference proteome</keyword>
<dbReference type="InterPro" id="IPR029044">
    <property type="entry name" value="Nucleotide-diphossugar_trans"/>
</dbReference>
<dbReference type="Proteomes" id="UP001274830">
    <property type="component" value="Unassembled WGS sequence"/>
</dbReference>
<evidence type="ECO:0000256" key="1">
    <source>
        <dbReference type="ARBA" id="ARBA00005664"/>
    </source>
</evidence>
<dbReference type="PANTHER" id="PTHR31306">
    <property type="entry name" value="ALPHA-1,6-MANNOSYLTRANSFERASE MNN11-RELATED"/>
    <property type="match status" value="1"/>
</dbReference>
<evidence type="ECO:0000256" key="3">
    <source>
        <dbReference type="ARBA" id="ARBA00022679"/>
    </source>
</evidence>
<name>A0AAE0TR75_9PEZI</name>
<comment type="caution">
    <text evidence="4">The sequence shown here is derived from an EMBL/GenBank/DDBJ whole genome shotgun (WGS) entry which is preliminary data.</text>
</comment>
<evidence type="ECO:0000256" key="2">
    <source>
        <dbReference type="ARBA" id="ARBA00022676"/>
    </source>
</evidence>
<sequence length="301" mass="34797">MVYGKSNTNFERALKTHESHSKQWGNGFEVLRQDLATGFWNKPTYILHVLTQELMKAPRERAEWLMWVDADSIIINPDISPELFLPPADLSQIHFVGTRDENGLNTGIFYLRVSTWSISFLIETLAMPLYEPDAGLGRSADQDAMSLVLHKEIGGPSNQGYRDAMVLIPRLWINTYEREEDGYEGKRGDMLVHFPGLEETRRKHMGDWLDVVESRPGVWRCALEETEYWNVTREYWREFRAAYELWKEVEALQDTEDISDATWQAATDLKKILETEADDIVKIGQLRSKLSSTFQFEGVNS</sequence>
<proteinExistence type="inferred from homology"/>
<evidence type="ECO:0008006" key="6">
    <source>
        <dbReference type="Google" id="ProtNLM"/>
    </source>
</evidence>
<dbReference type="PANTHER" id="PTHR31306:SF8">
    <property type="entry name" value="GLYCOSYLTRANSFERASE FAMILY 34 PROTEIN"/>
    <property type="match status" value="1"/>
</dbReference>
<dbReference type="Pfam" id="PF05637">
    <property type="entry name" value="Glyco_transf_34"/>
    <property type="match status" value="1"/>
</dbReference>
<gene>
    <name evidence="4" type="ORF">LTR78_009856</name>
</gene>
<reference evidence="4" key="1">
    <citation type="submission" date="2023-07" db="EMBL/GenBank/DDBJ databases">
        <title>Black Yeasts Isolated from many extreme environments.</title>
        <authorList>
            <person name="Coleine C."/>
            <person name="Stajich J.E."/>
            <person name="Selbmann L."/>
        </authorList>
    </citation>
    <scope>NUCLEOTIDE SEQUENCE</scope>
    <source>
        <strain evidence="4">CCFEE 5485</strain>
    </source>
</reference>
<evidence type="ECO:0000313" key="5">
    <source>
        <dbReference type="Proteomes" id="UP001274830"/>
    </source>
</evidence>
<keyword evidence="2" id="KW-0328">Glycosyltransferase</keyword>
<evidence type="ECO:0000313" key="4">
    <source>
        <dbReference type="EMBL" id="KAK3670302.1"/>
    </source>
</evidence>
<dbReference type="EMBL" id="JAUTXT010000059">
    <property type="protein sequence ID" value="KAK3670302.1"/>
    <property type="molecule type" value="Genomic_DNA"/>
</dbReference>
<dbReference type="AlphaFoldDB" id="A0AAE0TR75"/>
<organism evidence="4 5">
    <name type="scientific">Recurvomyces mirabilis</name>
    <dbReference type="NCBI Taxonomy" id="574656"/>
    <lineage>
        <taxon>Eukaryota</taxon>
        <taxon>Fungi</taxon>
        <taxon>Dikarya</taxon>
        <taxon>Ascomycota</taxon>
        <taxon>Pezizomycotina</taxon>
        <taxon>Dothideomycetes</taxon>
        <taxon>Dothideomycetidae</taxon>
        <taxon>Mycosphaerellales</taxon>
        <taxon>Teratosphaeriaceae</taxon>
        <taxon>Recurvomyces</taxon>
    </lineage>
</organism>
<dbReference type="SUPFAM" id="SSF53448">
    <property type="entry name" value="Nucleotide-diphospho-sugar transferases"/>
    <property type="match status" value="1"/>
</dbReference>
<dbReference type="GO" id="GO:0000139">
    <property type="term" value="C:Golgi membrane"/>
    <property type="evidence" value="ECO:0007669"/>
    <property type="project" value="TreeGrafter"/>
</dbReference>
<keyword evidence="3" id="KW-0808">Transferase</keyword>
<comment type="similarity">
    <text evidence="1">Belongs to the glycosyltransferase 34 family.</text>
</comment>
<dbReference type="GO" id="GO:0016757">
    <property type="term" value="F:glycosyltransferase activity"/>
    <property type="evidence" value="ECO:0007669"/>
    <property type="project" value="UniProtKB-KW"/>
</dbReference>
<dbReference type="InterPro" id="IPR008630">
    <property type="entry name" value="Glyco_trans_34"/>
</dbReference>
<dbReference type="GO" id="GO:0006487">
    <property type="term" value="P:protein N-linked glycosylation"/>
    <property type="evidence" value="ECO:0007669"/>
    <property type="project" value="TreeGrafter"/>
</dbReference>
<accession>A0AAE0TR75</accession>
<dbReference type="Gene3D" id="3.90.550.10">
    <property type="entry name" value="Spore Coat Polysaccharide Biosynthesis Protein SpsA, Chain A"/>
    <property type="match status" value="1"/>
</dbReference>
<protein>
    <recommendedName>
        <fullName evidence="6">Galactosyl transferase GMA12/MNN10 family protein</fullName>
    </recommendedName>
</protein>